<evidence type="ECO:0000313" key="2">
    <source>
        <dbReference type="EMBL" id="KFA61613.1"/>
    </source>
</evidence>
<dbReference type="InParanoid" id="A0A084QCC8"/>
<dbReference type="EMBL" id="KL660845">
    <property type="protein sequence ID" value="KFA61613.1"/>
    <property type="molecule type" value="Genomic_DNA"/>
</dbReference>
<dbReference type="HOGENOM" id="CLU_1579534_0_0_1"/>
<evidence type="ECO:0000256" key="1">
    <source>
        <dbReference type="SAM" id="MobiDB-lite"/>
    </source>
</evidence>
<reference evidence="2 3" key="1">
    <citation type="journal article" date="2014" name="BMC Genomics">
        <title>Comparative genome sequencing reveals chemotype-specific gene clusters in the toxigenic black mold Stachybotrys.</title>
        <authorList>
            <person name="Semeiks J."/>
            <person name="Borek D."/>
            <person name="Otwinowski Z."/>
            <person name="Grishin N.V."/>
        </authorList>
    </citation>
    <scope>NUCLEOTIDE SEQUENCE [LARGE SCALE GENOMIC DNA]</scope>
    <source>
        <strain evidence="2 3">IBT 40285</strain>
    </source>
</reference>
<proteinExistence type="predicted"/>
<feature type="compositionally biased region" description="Basic and acidic residues" evidence="1">
    <location>
        <begin position="130"/>
        <end position="142"/>
    </location>
</feature>
<protein>
    <submittedName>
        <fullName evidence="2">Uncharacterized protein</fullName>
    </submittedName>
</protein>
<feature type="region of interest" description="Disordered" evidence="1">
    <location>
        <begin position="130"/>
        <end position="160"/>
    </location>
</feature>
<dbReference type="Proteomes" id="UP000028524">
    <property type="component" value="Unassembled WGS sequence"/>
</dbReference>
<organism evidence="2 3">
    <name type="scientific">Stachybotrys chlorohalonatus (strain IBT 40285)</name>
    <dbReference type="NCBI Taxonomy" id="1283841"/>
    <lineage>
        <taxon>Eukaryota</taxon>
        <taxon>Fungi</taxon>
        <taxon>Dikarya</taxon>
        <taxon>Ascomycota</taxon>
        <taxon>Pezizomycotina</taxon>
        <taxon>Sordariomycetes</taxon>
        <taxon>Hypocreomycetidae</taxon>
        <taxon>Hypocreales</taxon>
        <taxon>Stachybotryaceae</taxon>
        <taxon>Stachybotrys</taxon>
    </lineage>
</organism>
<evidence type="ECO:0000313" key="3">
    <source>
        <dbReference type="Proteomes" id="UP000028524"/>
    </source>
</evidence>
<name>A0A084QCC8_STAC4</name>
<dbReference type="AlphaFoldDB" id="A0A084QCC8"/>
<sequence length="169" mass="18619">MLPMDAQVLDDQGLSAKQQQAIYSIVHYKALSIAAQGELLNHQHFGVGSNGQFGLTQEDVKLAQLFTNHIRVIIAEHLLRLDQAIKDPEEPFGRINAAKHKELCAVANLPYGKYDTKIVSIKAVKAPDDLRGPKSLEGDDGRSYAPAVGQTSHIRADEKPTVHQRSVYL</sequence>
<accession>A0A084QCC8</accession>
<gene>
    <name evidence="2" type="ORF">S40285_10392</name>
</gene>
<keyword evidence="3" id="KW-1185">Reference proteome</keyword>